<reference evidence="4 5" key="1">
    <citation type="submission" date="2019-03" db="EMBL/GenBank/DDBJ databases">
        <title>Genomic Encyclopedia of Type Strains, Phase IV (KMG-IV): sequencing the most valuable type-strain genomes for metagenomic binning, comparative biology and taxonomic classification.</title>
        <authorList>
            <person name="Goeker M."/>
        </authorList>
    </citation>
    <scope>NUCLEOTIDE SEQUENCE [LARGE SCALE GENOMIC DNA]</scope>
    <source>
        <strain evidence="4 5">DSM 22958</strain>
    </source>
</reference>
<evidence type="ECO:0000313" key="5">
    <source>
        <dbReference type="Proteomes" id="UP000294881"/>
    </source>
</evidence>
<dbReference type="EMBL" id="SLWL01000001">
    <property type="protein sequence ID" value="TCO16289.1"/>
    <property type="molecule type" value="Genomic_DNA"/>
</dbReference>
<organism evidence="4 5">
    <name type="scientific">Camelimonas lactis</name>
    <dbReference type="NCBI Taxonomy" id="659006"/>
    <lineage>
        <taxon>Bacteria</taxon>
        <taxon>Pseudomonadati</taxon>
        <taxon>Pseudomonadota</taxon>
        <taxon>Alphaproteobacteria</taxon>
        <taxon>Hyphomicrobiales</taxon>
        <taxon>Chelatococcaceae</taxon>
        <taxon>Camelimonas</taxon>
    </lineage>
</organism>
<evidence type="ECO:0000256" key="3">
    <source>
        <dbReference type="ARBA" id="ARBA00022729"/>
    </source>
</evidence>
<name>A0A4R2GYC9_9HYPH</name>
<evidence type="ECO:0000313" key="4">
    <source>
        <dbReference type="EMBL" id="TCO16289.1"/>
    </source>
</evidence>
<evidence type="ECO:0000256" key="1">
    <source>
        <dbReference type="ARBA" id="ARBA00004418"/>
    </source>
</evidence>
<proteinExistence type="inferred from homology"/>
<dbReference type="PANTHER" id="PTHR30024">
    <property type="entry name" value="ALIPHATIC SULFONATES-BINDING PROTEIN-RELATED"/>
    <property type="match status" value="1"/>
</dbReference>
<dbReference type="AlphaFoldDB" id="A0A4R2GYC9"/>
<comment type="similarity">
    <text evidence="2">Belongs to the bacterial solute-binding protein SsuA/TauA family.</text>
</comment>
<evidence type="ECO:0000256" key="2">
    <source>
        <dbReference type="ARBA" id="ARBA00010742"/>
    </source>
</evidence>
<keyword evidence="5" id="KW-1185">Reference proteome</keyword>
<comment type="caution">
    <text evidence="4">The sequence shown here is derived from an EMBL/GenBank/DDBJ whole genome shotgun (WGS) entry which is preliminary data.</text>
</comment>
<dbReference type="Pfam" id="PF13379">
    <property type="entry name" value="NMT1_2"/>
    <property type="match status" value="1"/>
</dbReference>
<dbReference type="GO" id="GO:0042597">
    <property type="term" value="C:periplasmic space"/>
    <property type="evidence" value="ECO:0007669"/>
    <property type="project" value="UniProtKB-SubCell"/>
</dbReference>
<dbReference type="PANTHER" id="PTHR30024:SF47">
    <property type="entry name" value="TAURINE-BINDING PERIPLASMIC PROTEIN"/>
    <property type="match status" value="1"/>
</dbReference>
<dbReference type="Gene3D" id="3.40.190.10">
    <property type="entry name" value="Periplasmic binding protein-like II"/>
    <property type="match status" value="2"/>
</dbReference>
<protein>
    <submittedName>
        <fullName evidence="4">NitT/TauT family transport system substrate-binding protein</fullName>
    </submittedName>
</protein>
<keyword evidence="3" id="KW-0732">Signal</keyword>
<accession>A0A4R2GYC9</accession>
<comment type="subcellular location">
    <subcellularLocation>
        <location evidence="1">Periplasm</location>
    </subcellularLocation>
</comment>
<dbReference type="SUPFAM" id="SSF53850">
    <property type="entry name" value="Periplasmic binding protein-like II"/>
    <property type="match status" value="1"/>
</dbReference>
<sequence>MPQASQHFTSIGHRLAGFFRAGAAVGRGVAIAAALTPVMLASAQAETPVRIGYIPIIGAAPVVVADKEGWLKADGVKPTFTVFESGPNMIQALASGTIDVYVAGIAPLAVARSKGIDVKVVAATAIEEMTVMAGPKLAPYFEGGKPAAEAFRAFRAKEGKPARLATQPPGSVPDTTLRHWLDRVNKVDKADYQIVPMGIDATQQALLAGAVDGATVREPADSIIAARNPAIKIVALGGDMFPTQPGTVIAVSGAFLKAHPEAVQSLVNASVRAIKFIKDEPAKASPHIGQVLGKGLIPDAVVQKALASPATKLEADPKIIIEPTAKMQAYQVELGTVPEAAALDGLFDPSFYEKAKAGK</sequence>
<dbReference type="Proteomes" id="UP000294881">
    <property type="component" value="Unassembled WGS sequence"/>
</dbReference>
<gene>
    <name evidence="4" type="ORF">EV666_101544</name>
</gene>